<evidence type="ECO:0000313" key="1">
    <source>
        <dbReference type="EMBL" id="KAF6017646.1"/>
    </source>
</evidence>
<dbReference type="AlphaFoldDB" id="A0A7J7IVQ9"/>
<keyword evidence="2" id="KW-1185">Reference proteome</keyword>
<dbReference type="EMBL" id="VXIV02003371">
    <property type="protein sequence ID" value="KAF6017646.1"/>
    <property type="molecule type" value="Genomic_DNA"/>
</dbReference>
<name>A0A7J7IVQ9_BUGNE</name>
<proteinExistence type="predicted"/>
<dbReference type="Proteomes" id="UP000593567">
    <property type="component" value="Unassembled WGS sequence"/>
</dbReference>
<protein>
    <submittedName>
        <fullName evidence="1">Uncharacterized protein</fullName>
    </submittedName>
</protein>
<gene>
    <name evidence="1" type="ORF">EB796_024043</name>
</gene>
<evidence type="ECO:0000313" key="2">
    <source>
        <dbReference type="Proteomes" id="UP000593567"/>
    </source>
</evidence>
<reference evidence="1" key="1">
    <citation type="submission" date="2020-06" db="EMBL/GenBank/DDBJ databases">
        <title>Draft genome of Bugula neritina, a colonial animal packing powerful symbionts and potential medicines.</title>
        <authorList>
            <person name="Rayko M."/>
        </authorList>
    </citation>
    <scope>NUCLEOTIDE SEQUENCE [LARGE SCALE GENOMIC DNA]</scope>
    <source>
        <strain evidence="1">Kwan_BN1</strain>
    </source>
</reference>
<sequence>MEIITIYVKTDIQNLNISFSAIMIVTLLCPESRSYLLNVIQVSYLKGLNTLGKIHVSKNHQAKLLVGH</sequence>
<organism evidence="1 2">
    <name type="scientific">Bugula neritina</name>
    <name type="common">Brown bryozoan</name>
    <name type="synonym">Sertularia neritina</name>
    <dbReference type="NCBI Taxonomy" id="10212"/>
    <lineage>
        <taxon>Eukaryota</taxon>
        <taxon>Metazoa</taxon>
        <taxon>Spiralia</taxon>
        <taxon>Lophotrochozoa</taxon>
        <taxon>Bryozoa</taxon>
        <taxon>Gymnolaemata</taxon>
        <taxon>Cheilostomatida</taxon>
        <taxon>Flustrina</taxon>
        <taxon>Buguloidea</taxon>
        <taxon>Bugulidae</taxon>
        <taxon>Bugula</taxon>
    </lineage>
</organism>
<comment type="caution">
    <text evidence="1">The sequence shown here is derived from an EMBL/GenBank/DDBJ whole genome shotgun (WGS) entry which is preliminary data.</text>
</comment>
<accession>A0A7J7IVQ9</accession>